<dbReference type="InterPro" id="IPR053211">
    <property type="entry name" value="DNA_repair-toleration"/>
</dbReference>
<dbReference type="Pfam" id="PF00560">
    <property type="entry name" value="LRR_1"/>
    <property type="match status" value="3"/>
</dbReference>
<dbReference type="PANTHER" id="PTHR48060:SF21">
    <property type="entry name" value="L DOMAIN-LIKE PROTEIN"/>
    <property type="match status" value="1"/>
</dbReference>
<reference evidence="2 4" key="1">
    <citation type="journal article" date="2011" name="Nature">
        <title>The Medicago genome provides insight into the evolution of rhizobial symbioses.</title>
        <authorList>
            <person name="Young N.D."/>
            <person name="Debelle F."/>
            <person name="Oldroyd G.E."/>
            <person name="Geurts R."/>
            <person name="Cannon S.B."/>
            <person name="Udvardi M.K."/>
            <person name="Benedito V.A."/>
            <person name="Mayer K.F."/>
            <person name="Gouzy J."/>
            <person name="Schoof H."/>
            <person name="Van de Peer Y."/>
            <person name="Proost S."/>
            <person name="Cook D.R."/>
            <person name="Meyers B.C."/>
            <person name="Spannagl M."/>
            <person name="Cheung F."/>
            <person name="De Mita S."/>
            <person name="Krishnakumar V."/>
            <person name="Gundlach H."/>
            <person name="Zhou S."/>
            <person name="Mudge J."/>
            <person name="Bharti A.K."/>
            <person name="Murray J.D."/>
            <person name="Naoumkina M.A."/>
            <person name="Rosen B."/>
            <person name="Silverstein K.A."/>
            <person name="Tang H."/>
            <person name="Rombauts S."/>
            <person name="Zhao P.X."/>
            <person name="Zhou P."/>
            <person name="Barbe V."/>
            <person name="Bardou P."/>
            <person name="Bechner M."/>
            <person name="Bellec A."/>
            <person name="Berger A."/>
            <person name="Berges H."/>
            <person name="Bidwell S."/>
            <person name="Bisseling T."/>
            <person name="Choisne N."/>
            <person name="Couloux A."/>
            <person name="Denny R."/>
            <person name="Deshpande S."/>
            <person name="Dai X."/>
            <person name="Doyle J.J."/>
            <person name="Dudez A.M."/>
            <person name="Farmer A.D."/>
            <person name="Fouteau S."/>
            <person name="Franken C."/>
            <person name="Gibelin C."/>
            <person name="Gish J."/>
            <person name="Goldstein S."/>
            <person name="Gonzalez A.J."/>
            <person name="Green P.J."/>
            <person name="Hallab A."/>
            <person name="Hartog M."/>
            <person name="Hua A."/>
            <person name="Humphray S.J."/>
            <person name="Jeong D.H."/>
            <person name="Jing Y."/>
            <person name="Jocker A."/>
            <person name="Kenton S.M."/>
            <person name="Kim D.J."/>
            <person name="Klee K."/>
            <person name="Lai H."/>
            <person name="Lang C."/>
            <person name="Lin S."/>
            <person name="Macmil S.L."/>
            <person name="Magdelenat G."/>
            <person name="Matthews L."/>
            <person name="McCorrison J."/>
            <person name="Monaghan E.L."/>
            <person name="Mun J.H."/>
            <person name="Najar F.Z."/>
            <person name="Nicholson C."/>
            <person name="Noirot C."/>
            <person name="O'Bleness M."/>
            <person name="Paule C.R."/>
            <person name="Poulain J."/>
            <person name="Prion F."/>
            <person name="Qin B."/>
            <person name="Qu C."/>
            <person name="Retzel E.F."/>
            <person name="Riddle C."/>
            <person name="Sallet E."/>
            <person name="Samain S."/>
            <person name="Samson N."/>
            <person name="Sanders I."/>
            <person name="Saurat O."/>
            <person name="Scarpelli C."/>
            <person name="Schiex T."/>
            <person name="Segurens B."/>
            <person name="Severin A.J."/>
            <person name="Sherrier D.J."/>
            <person name="Shi R."/>
            <person name="Sims S."/>
            <person name="Singer S.R."/>
            <person name="Sinharoy S."/>
            <person name="Sterck L."/>
            <person name="Viollet A."/>
            <person name="Wang B.B."/>
            <person name="Wang K."/>
            <person name="Wang M."/>
            <person name="Wang X."/>
            <person name="Warfsmann J."/>
            <person name="Weissenbach J."/>
            <person name="White D.D."/>
            <person name="White J.D."/>
            <person name="Wiley G.B."/>
            <person name="Wincker P."/>
            <person name="Xing Y."/>
            <person name="Yang L."/>
            <person name="Yao Z."/>
            <person name="Ying F."/>
            <person name="Zhai J."/>
            <person name="Zhou L."/>
            <person name="Zuber A."/>
            <person name="Denarie J."/>
            <person name="Dixon R.A."/>
            <person name="May G.D."/>
            <person name="Schwartz D.C."/>
            <person name="Rogers J."/>
            <person name="Quetier F."/>
            <person name="Town C.D."/>
            <person name="Roe B.A."/>
        </authorList>
    </citation>
    <scope>NUCLEOTIDE SEQUENCE [LARGE SCALE GENOMIC DNA]</scope>
    <source>
        <strain evidence="2">A17</strain>
        <strain evidence="3 4">cv. Jemalong A17</strain>
    </source>
</reference>
<dbReference type="InterPro" id="IPR032675">
    <property type="entry name" value="LRR_dom_sf"/>
</dbReference>
<proteinExistence type="predicted"/>
<dbReference type="PANTHER" id="PTHR48060">
    <property type="entry name" value="DNA DAMAGE-REPAIR/TOLERATION PROTEIN DRT100"/>
    <property type="match status" value="1"/>
</dbReference>
<evidence type="ECO:0000313" key="2">
    <source>
        <dbReference type="EMBL" id="AES75980.1"/>
    </source>
</evidence>
<gene>
    <name evidence="2" type="ordered locus">MTR_6g065700</name>
</gene>
<sequence length="158" mass="17439">MLKIITVAANRLSGTFPPCFYNMSSLILISTAENRFSGSLQSNMFQTLPNIQSFEIRGNQIFGSIPTSIENASILTLFDIWWKPFCWTGSKSRVGKLQDLYFKLQILSLTANNFGGCLPKFVGNLSSELSYLYLGGNEISGEVPAELGNLVTLTLEPL</sequence>
<keyword evidence="2" id="KW-0418">Kinase</keyword>
<keyword evidence="4" id="KW-1185">Reference proteome</keyword>
<dbReference type="HOGENOM" id="CLU_1671924_0_0_1"/>
<evidence type="ECO:0000313" key="3">
    <source>
        <dbReference type="EnsemblPlants" id="AES75980"/>
    </source>
</evidence>
<dbReference type="AlphaFoldDB" id="G7KPA5"/>
<dbReference type="GO" id="GO:0016301">
    <property type="term" value="F:kinase activity"/>
    <property type="evidence" value="ECO:0007669"/>
    <property type="project" value="UniProtKB-KW"/>
</dbReference>
<keyword evidence="2" id="KW-0808">Transferase</keyword>
<dbReference type="OMA" id="GKMSHAI"/>
<reference evidence="2 4" key="2">
    <citation type="journal article" date="2014" name="BMC Genomics">
        <title>An improved genome release (version Mt4.0) for the model legume Medicago truncatula.</title>
        <authorList>
            <person name="Tang H."/>
            <person name="Krishnakumar V."/>
            <person name="Bidwell S."/>
            <person name="Rosen B."/>
            <person name="Chan A."/>
            <person name="Zhou S."/>
            <person name="Gentzbittel L."/>
            <person name="Childs K.L."/>
            <person name="Yandell M."/>
            <person name="Gundlach H."/>
            <person name="Mayer K.F."/>
            <person name="Schwartz D.C."/>
            <person name="Town C.D."/>
        </authorList>
    </citation>
    <scope>GENOME REANNOTATION</scope>
    <source>
        <strain evidence="3 4">cv. Jemalong A17</strain>
    </source>
</reference>
<dbReference type="EMBL" id="CM001222">
    <property type="protein sequence ID" value="AES75980.1"/>
    <property type="molecule type" value="Genomic_DNA"/>
</dbReference>
<dbReference type="STRING" id="3880.G7KPA5"/>
<keyword evidence="1" id="KW-0732">Signal</keyword>
<dbReference type="SUPFAM" id="SSF52058">
    <property type="entry name" value="L domain-like"/>
    <property type="match status" value="1"/>
</dbReference>
<accession>G7KPA5</accession>
<evidence type="ECO:0000256" key="1">
    <source>
        <dbReference type="ARBA" id="ARBA00022729"/>
    </source>
</evidence>
<dbReference type="InterPro" id="IPR001611">
    <property type="entry name" value="Leu-rich_rpt"/>
</dbReference>
<evidence type="ECO:0000313" key="4">
    <source>
        <dbReference type="Proteomes" id="UP000002051"/>
    </source>
</evidence>
<dbReference type="PaxDb" id="3880-AES75980"/>
<protein>
    <submittedName>
        <fullName evidence="2">Leucine-rich receptor-like kinase family protein</fullName>
    </submittedName>
</protein>
<name>G7KPA5_MEDTR</name>
<organism evidence="2 4">
    <name type="scientific">Medicago truncatula</name>
    <name type="common">Barrel medic</name>
    <name type="synonym">Medicago tribuloides</name>
    <dbReference type="NCBI Taxonomy" id="3880"/>
    <lineage>
        <taxon>Eukaryota</taxon>
        <taxon>Viridiplantae</taxon>
        <taxon>Streptophyta</taxon>
        <taxon>Embryophyta</taxon>
        <taxon>Tracheophyta</taxon>
        <taxon>Spermatophyta</taxon>
        <taxon>Magnoliopsida</taxon>
        <taxon>eudicotyledons</taxon>
        <taxon>Gunneridae</taxon>
        <taxon>Pentapetalae</taxon>
        <taxon>rosids</taxon>
        <taxon>fabids</taxon>
        <taxon>Fabales</taxon>
        <taxon>Fabaceae</taxon>
        <taxon>Papilionoideae</taxon>
        <taxon>50 kb inversion clade</taxon>
        <taxon>NPAAA clade</taxon>
        <taxon>Hologalegina</taxon>
        <taxon>IRL clade</taxon>
        <taxon>Trifolieae</taxon>
        <taxon>Medicago</taxon>
    </lineage>
</organism>
<reference evidence="3" key="3">
    <citation type="submission" date="2015-04" db="UniProtKB">
        <authorList>
            <consortium name="EnsemblPlants"/>
        </authorList>
    </citation>
    <scope>IDENTIFICATION</scope>
    <source>
        <strain evidence="3">cv. Jemalong A17</strain>
    </source>
</reference>
<dbReference type="Gene3D" id="3.80.10.10">
    <property type="entry name" value="Ribonuclease Inhibitor"/>
    <property type="match status" value="1"/>
</dbReference>
<keyword evidence="2" id="KW-0675">Receptor</keyword>
<dbReference type="EnsemblPlants" id="AES75980">
    <property type="protein sequence ID" value="AES75980"/>
    <property type="gene ID" value="MTR_6g065700"/>
</dbReference>
<dbReference type="Proteomes" id="UP000002051">
    <property type="component" value="Chromosome 6"/>
</dbReference>